<evidence type="ECO:0000256" key="8">
    <source>
        <dbReference type="SAM" id="MobiDB-lite"/>
    </source>
</evidence>
<evidence type="ECO:0000256" key="3">
    <source>
        <dbReference type="ARBA" id="ARBA00022475"/>
    </source>
</evidence>
<evidence type="ECO:0000256" key="6">
    <source>
        <dbReference type="ARBA" id="ARBA00023136"/>
    </source>
</evidence>
<dbReference type="RefSeq" id="WP_217694919.1">
    <property type="nucleotide sequence ID" value="NZ_MSTI01000142.1"/>
</dbReference>
<keyword evidence="3" id="KW-1003">Cell membrane</keyword>
<dbReference type="Proteomes" id="UP000186607">
    <property type="component" value="Unassembled WGS sequence"/>
</dbReference>
<comment type="subcellular location">
    <subcellularLocation>
        <location evidence="1 7">Cell membrane</location>
        <topology evidence="1 7">Multi-pass membrane protein</topology>
    </subcellularLocation>
</comment>
<proteinExistence type="inferred from homology"/>
<evidence type="ECO:0000256" key="2">
    <source>
        <dbReference type="ARBA" id="ARBA00022448"/>
    </source>
</evidence>
<accession>A0A1U7NU47</accession>
<keyword evidence="11" id="KW-1185">Reference proteome</keyword>
<dbReference type="Pfam" id="PF00528">
    <property type="entry name" value="BPD_transp_1"/>
    <property type="match status" value="1"/>
</dbReference>
<keyword evidence="5 7" id="KW-1133">Transmembrane helix</keyword>
<comment type="similarity">
    <text evidence="7">Belongs to the binding-protein-dependent transport system permease family.</text>
</comment>
<gene>
    <name evidence="10" type="ORF">BOO71_0011923</name>
</gene>
<feature type="transmembrane region" description="Helical" evidence="7">
    <location>
        <begin position="200"/>
        <end position="225"/>
    </location>
</feature>
<dbReference type="PROSITE" id="PS50928">
    <property type="entry name" value="ABC_TM1"/>
    <property type="match status" value="1"/>
</dbReference>
<evidence type="ECO:0000256" key="4">
    <source>
        <dbReference type="ARBA" id="ARBA00022692"/>
    </source>
</evidence>
<protein>
    <submittedName>
        <fullName evidence="10">Binding-protein-dependent transport systems inner membrane component</fullName>
    </submittedName>
</protein>
<keyword evidence="4 7" id="KW-0812">Transmembrane</keyword>
<dbReference type="PANTHER" id="PTHR43744:SF12">
    <property type="entry name" value="ABC TRANSPORTER PERMEASE PROTEIN MG189-RELATED"/>
    <property type="match status" value="1"/>
</dbReference>
<dbReference type="AlphaFoldDB" id="A0A1U7NU47"/>
<evidence type="ECO:0000256" key="7">
    <source>
        <dbReference type="RuleBase" id="RU363032"/>
    </source>
</evidence>
<feature type="transmembrane region" description="Helical" evidence="7">
    <location>
        <begin position="121"/>
        <end position="144"/>
    </location>
</feature>
<dbReference type="EMBL" id="MSTI01000142">
    <property type="protein sequence ID" value="OLV16431.1"/>
    <property type="molecule type" value="Genomic_DNA"/>
</dbReference>
<dbReference type="InterPro" id="IPR000515">
    <property type="entry name" value="MetI-like"/>
</dbReference>
<feature type="transmembrane region" description="Helical" evidence="7">
    <location>
        <begin position="156"/>
        <end position="179"/>
    </location>
</feature>
<feature type="transmembrane region" description="Helical" evidence="7">
    <location>
        <begin position="26"/>
        <end position="52"/>
    </location>
</feature>
<organism evidence="10 11">
    <name type="scientific">Deinococcus marmoris</name>
    <dbReference type="NCBI Taxonomy" id="249408"/>
    <lineage>
        <taxon>Bacteria</taxon>
        <taxon>Thermotogati</taxon>
        <taxon>Deinococcota</taxon>
        <taxon>Deinococci</taxon>
        <taxon>Deinococcales</taxon>
        <taxon>Deinococcaceae</taxon>
        <taxon>Deinococcus</taxon>
    </lineage>
</organism>
<dbReference type="STRING" id="249408.BOO71_0011923"/>
<feature type="transmembrane region" description="Helical" evidence="7">
    <location>
        <begin position="92"/>
        <end position="114"/>
    </location>
</feature>
<dbReference type="GO" id="GO:0005886">
    <property type="term" value="C:plasma membrane"/>
    <property type="evidence" value="ECO:0007669"/>
    <property type="project" value="UniProtKB-SubCell"/>
</dbReference>
<dbReference type="PANTHER" id="PTHR43744">
    <property type="entry name" value="ABC TRANSPORTER PERMEASE PROTEIN MG189-RELATED-RELATED"/>
    <property type="match status" value="1"/>
</dbReference>
<dbReference type="GO" id="GO:0055085">
    <property type="term" value="P:transmembrane transport"/>
    <property type="evidence" value="ECO:0007669"/>
    <property type="project" value="InterPro"/>
</dbReference>
<feature type="domain" description="ABC transmembrane type-1" evidence="9">
    <location>
        <begin position="88"/>
        <end position="280"/>
    </location>
</feature>
<name>A0A1U7NU47_9DEIO</name>
<evidence type="ECO:0000313" key="10">
    <source>
        <dbReference type="EMBL" id="OLV16431.1"/>
    </source>
</evidence>
<dbReference type="InterPro" id="IPR035906">
    <property type="entry name" value="MetI-like_sf"/>
</dbReference>
<keyword evidence="2 7" id="KW-0813">Transport</keyword>
<evidence type="ECO:0000256" key="5">
    <source>
        <dbReference type="ARBA" id="ARBA00022989"/>
    </source>
</evidence>
<reference evidence="10 11" key="1">
    <citation type="submission" date="2017-01" db="EMBL/GenBank/DDBJ databases">
        <title>Genome Analysis of Deinococcus marmoris KOPRI26562.</title>
        <authorList>
            <person name="Kim J.H."/>
            <person name="Oh H.-M."/>
        </authorList>
    </citation>
    <scope>NUCLEOTIDE SEQUENCE [LARGE SCALE GENOMIC DNA]</scope>
    <source>
        <strain evidence="10 11">KOPRI26562</strain>
    </source>
</reference>
<evidence type="ECO:0000313" key="11">
    <source>
        <dbReference type="Proteomes" id="UP000186607"/>
    </source>
</evidence>
<feature type="region of interest" description="Disordered" evidence="8">
    <location>
        <begin position="1"/>
        <end position="20"/>
    </location>
</feature>
<feature type="transmembrane region" description="Helical" evidence="7">
    <location>
        <begin position="262"/>
        <end position="280"/>
    </location>
</feature>
<evidence type="ECO:0000259" key="9">
    <source>
        <dbReference type="PROSITE" id="PS50928"/>
    </source>
</evidence>
<dbReference type="Gene3D" id="1.10.3720.10">
    <property type="entry name" value="MetI-like"/>
    <property type="match status" value="1"/>
</dbReference>
<dbReference type="CDD" id="cd06261">
    <property type="entry name" value="TM_PBP2"/>
    <property type="match status" value="1"/>
</dbReference>
<keyword evidence="6 7" id="KW-0472">Membrane</keyword>
<comment type="caution">
    <text evidence="10">The sequence shown here is derived from an EMBL/GenBank/DDBJ whole genome shotgun (WGS) entry which is preliminary data.</text>
</comment>
<dbReference type="SUPFAM" id="SSF161098">
    <property type="entry name" value="MetI-like"/>
    <property type="match status" value="1"/>
</dbReference>
<sequence length="295" mass="33057">MTTASGGFTPPNAGKSARARKERTRMVAGGVLGGIICVFWLLPLLLVFMNAFKDKREYNMGESWQLPQGFHLWENLQNAWGQGLGSGFFNSLSYGLVGSAGAILLASLAAFGIVRLKLPRGLWWFLLIYSGTIFPFQVYLIPLFKAYTSFGLYDTWVGMVLFYIAICIPFCTFVMRGFFISMPWDFQEAARLDGCNDWMIFWKIMLPLTRAPMLVLLLFQFTWIWNDLLFGLVLSKSDNVRPIMPTLAGMQGLYAGSDGPTLIAAVMIASLPTLLLFLLLRPYFMQGLRLSSVGD</sequence>
<evidence type="ECO:0000256" key="1">
    <source>
        <dbReference type="ARBA" id="ARBA00004651"/>
    </source>
</evidence>